<dbReference type="InterPro" id="IPR029751">
    <property type="entry name" value="Ribosomal_L25_dom"/>
</dbReference>
<dbReference type="EMBL" id="LWGR01000016">
    <property type="protein sequence ID" value="KZM70005.1"/>
    <property type="molecule type" value="Genomic_DNA"/>
</dbReference>
<evidence type="ECO:0000313" key="5">
    <source>
        <dbReference type="Proteomes" id="UP000076512"/>
    </source>
</evidence>
<dbReference type="GO" id="GO:1990904">
    <property type="term" value="C:ribonucleoprotein complex"/>
    <property type="evidence" value="ECO:0007669"/>
    <property type="project" value="UniProtKB-KW"/>
</dbReference>
<keyword evidence="5" id="KW-1185">Reference proteome</keyword>
<evidence type="ECO:0000256" key="2">
    <source>
        <dbReference type="ARBA" id="ARBA00023274"/>
    </source>
</evidence>
<dbReference type="SUPFAM" id="SSF50715">
    <property type="entry name" value="Ribosomal protein L25-like"/>
    <property type="match status" value="1"/>
</dbReference>
<dbReference type="InterPro" id="IPR011035">
    <property type="entry name" value="Ribosomal_bL25/Gln-tRNA_synth"/>
</dbReference>
<dbReference type="GO" id="GO:0005840">
    <property type="term" value="C:ribosome"/>
    <property type="evidence" value="ECO:0007669"/>
    <property type="project" value="UniProtKB-KW"/>
</dbReference>
<accession>A0A164J3D4</accession>
<keyword evidence="2" id="KW-0687">Ribonucleoprotein</keyword>
<dbReference type="GO" id="GO:0003735">
    <property type="term" value="F:structural constituent of ribosome"/>
    <property type="evidence" value="ECO:0007669"/>
    <property type="project" value="InterPro"/>
</dbReference>
<keyword evidence="1" id="KW-0689">Ribosomal protein</keyword>
<dbReference type="GO" id="GO:0006412">
    <property type="term" value="P:translation"/>
    <property type="evidence" value="ECO:0007669"/>
    <property type="project" value="InterPro"/>
</dbReference>
<name>A0A164J3D4_9NOCA</name>
<dbReference type="AlphaFoldDB" id="A0A164J3D4"/>
<dbReference type="InterPro" id="IPR020056">
    <property type="entry name" value="Rbsml_bL25/Gln-tRNA_synth_N"/>
</dbReference>
<sequence>MEQEGVVTIRLEVEAPHKTGRKTRRKLHAADKCVLTLYGGGKPPQTLAVDRALLERAEATAEFYAEPIELVIEGVATRAEARAIQRHPYRARIVHVDLIRI</sequence>
<dbReference type="Gene3D" id="2.40.240.10">
    <property type="entry name" value="Ribosomal Protein L25, Chain P"/>
    <property type="match status" value="1"/>
</dbReference>
<dbReference type="Pfam" id="PF01386">
    <property type="entry name" value="Ribosomal_L25p"/>
    <property type="match status" value="1"/>
</dbReference>
<dbReference type="CDD" id="cd00495">
    <property type="entry name" value="Ribosomal_L25_TL5_CTC"/>
    <property type="match status" value="1"/>
</dbReference>
<feature type="domain" description="Large ribosomal subunit protein bL25 L25" evidence="3">
    <location>
        <begin position="18"/>
        <end position="98"/>
    </location>
</feature>
<gene>
    <name evidence="4" type="ORF">AWN90_05270</name>
</gene>
<dbReference type="STRING" id="455432.AWN90_05270"/>
<dbReference type="Proteomes" id="UP000076512">
    <property type="component" value="Unassembled WGS sequence"/>
</dbReference>
<dbReference type="OrthoDB" id="5242980at2"/>
<reference evidence="4 5" key="1">
    <citation type="submission" date="2016-04" db="EMBL/GenBank/DDBJ databases">
        <authorList>
            <person name="Evans L.H."/>
            <person name="Alamgir A."/>
            <person name="Owens N."/>
            <person name="Weber N.D."/>
            <person name="Virtaneva K."/>
            <person name="Barbian K."/>
            <person name="Babar A."/>
            <person name="Rosenke K."/>
        </authorList>
    </citation>
    <scope>NUCLEOTIDE SEQUENCE [LARGE SCALE GENOMIC DNA]</scope>
    <source>
        <strain evidence="4 5">IFM 0406</strain>
    </source>
</reference>
<evidence type="ECO:0000256" key="1">
    <source>
        <dbReference type="ARBA" id="ARBA00022980"/>
    </source>
</evidence>
<evidence type="ECO:0000259" key="3">
    <source>
        <dbReference type="Pfam" id="PF01386"/>
    </source>
</evidence>
<evidence type="ECO:0000313" key="4">
    <source>
        <dbReference type="EMBL" id="KZM70005.1"/>
    </source>
</evidence>
<proteinExistence type="predicted"/>
<protein>
    <recommendedName>
        <fullName evidence="3">Large ribosomal subunit protein bL25 L25 domain-containing protein</fullName>
    </recommendedName>
</protein>
<organism evidence="4 5">
    <name type="scientific">Nocardia terpenica</name>
    <dbReference type="NCBI Taxonomy" id="455432"/>
    <lineage>
        <taxon>Bacteria</taxon>
        <taxon>Bacillati</taxon>
        <taxon>Actinomycetota</taxon>
        <taxon>Actinomycetes</taxon>
        <taxon>Mycobacteriales</taxon>
        <taxon>Nocardiaceae</taxon>
        <taxon>Nocardia</taxon>
    </lineage>
</organism>
<comment type="caution">
    <text evidence="4">The sequence shown here is derived from an EMBL/GenBank/DDBJ whole genome shotgun (WGS) entry which is preliminary data.</text>
</comment>